<keyword evidence="4" id="KW-0067">ATP-binding</keyword>
<dbReference type="InterPro" id="IPR052059">
    <property type="entry name" value="CR_Ser/Thr_kinase"/>
</dbReference>
<keyword evidence="2" id="KW-0547">Nucleotide-binding</keyword>
<dbReference type="GO" id="GO:0016301">
    <property type="term" value="F:kinase activity"/>
    <property type="evidence" value="ECO:0007669"/>
    <property type="project" value="UniProtKB-KW"/>
</dbReference>
<evidence type="ECO:0000313" key="6">
    <source>
        <dbReference type="EMBL" id="KAF7146296.1"/>
    </source>
</evidence>
<evidence type="ECO:0000256" key="3">
    <source>
        <dbReference type="ARBA" id="ARBA00022777"/>
    </source>
</evidence>
<feature type="compositionally biased region" description="Polar residues" evidence="5">
    <location>
        <begin position="130"/>
        <end position="152"/>
    </location>
</feature>
<sequence length="152" mass="17138">MWDSLAKSLPYHNRWGIGFLDMVVVKGIPSSRTWKLREEGRLLDIVDPELGEYPEKEVMRFIKVALFCTQAASHQRPDMKQVVVMLSKEVNLNEKLLTEPGVYRSRTSRTLVGGSSAESSSSGNKGKQLVNPSVTSIHSEIYDQSETQMLPR</sequence>
<keyword evidence="1" id="KW-0808">Transferase</keyword>
<name>A0A834H3F9_RHOSS</name>
<dbReference type="EMBL" id="WJXA01000004">
    <property type="protein sequence ID" value="KAF7146296.1"/>
    <property type="molecule type" value="Genomic_DNA"/>
</dbReference>
<accession>A0A834H3F9</accession>
<protein>
    <submittedName>
        <fullName evidence="6">Uncharacterized protein</fullName>
    </submittedName>
</protein>
<evidence type="ECO:0000256" key="4">
    <source>
        <dbReference type="ARBA" id="ARBA00022840"/>
    </source>
</evidence>
<evidence type="ECO:0000256" key="5">
    <source>
        <dbReference type="SAM" id="MobiDB-lite"/>
    </source>
</evidence>
<evidence type="ECO:0000256" key="2">
    <source>
        <dbReference type="ARBA" id="ARBA00022741"/>
    </source>
</evidence>
<dbReference type="Gene3D" id="1.10.510.10">
    <property type="entry name" value="Transferase(Phosphotransferase) domain 1"/>
    <property type="match status" value="1"/>
</dbReference>
<keyword evidence="3" id="KW-0418">Kinase</keyword>
<feature type="region of interest" description="Disordered" evidence="5">
    <location>
        <begin position="107"/>
        <end position="152"/>
    </location>
</feature>
<reference evidence="6" key="1">
    <citation type="submission" date="2019-11" db="EMBL/GenBank/DDBJ databases">
        <authorList>
            <person name="Liu Y."/>
            <person name="Hou J."/>
            <person name="Li T.-Q."/>
            <person name="Guan C.-H."/>
            <person name="Wu X."/>
            <person name="Wu H.-Z."/>
            <person name="Ling F."/>
            <person name="Zhang R."/>
            <person name="Shi X.-G."/>
            <person name="Ren J.-P."/>
            <person name="Chen E.-F."/>
            <person name="Sun J.-M."/>
        </authorList>
    </citation>
    <scope>NUCLEOTIDE SEQUENCE</scope>
    <source>
        <strain evidence="6">Adult_tree_wgs_1</strain>
        <tissue evidence="6">Leaves</tissue>
    </source>
</reference>
<evidence type="ECO:0000256" key="1">
    <source>
        <dbReference type="ARBA" id="ARBA00022679"/>
    </source>
</evidence>
<keyword evidence="7" id="KW-1185">Reference proteome</keyword>
<feature type="compositionally biased region" description="Low complexity" evidence="5">
    <location>
        <begin position="113"/>
        <end position="123"/>
    </location>
</feature>
<dbReference type="Proteomes" id="UP000626092">
    <property type="component" value="Unassembled WGS sequence"/>
</dbReference>
<dbReference type="AlphaFoldDB" id="A0A834H3F9"/>
<proteinExistence type="predicted"/>
<comment type="caution">
    <text evidence="6">The sequence shown here is derived from an EMBL/GenBank/DDBJ whole genome shotgun (WGS) entry which is preliminary data.</text>
</comment>
<gene>
    <name evidence="6" type="ORF">RHSIM_Rhsim04G0128600</name>
</gene>
<dbReference type="PANTHER" id="PTHR47973">
    <property type="entry name" value="CYSTEINE-RICH RECEPTOR-LIKE PROTEIN KINASE 3"/>
    <property type="match status" value="1"/>
</dbReference>
<dbReference type="OrthoDB" id="4062651at2759"/>
<organism evidence="6 7">
    <name type="scientific">Rhododendron simsii</name>
    <name type="common">Sims's rhododendron</name>
    <dbReference type="NCBI Taxonomy" id="118357"/>
    <lineage>
        <taxon>Eukaryota</taxon>
        <taxon>Viridiplantae</taxon>
        <taxon>Streptophyta</taxon>
        <taxon>Embryophyta</taxon>
        <taxon>Tracheophyta</taxon>
        <taxon>Spermatophyta</taxon>
        <taxon>Magnoliopsida</taxon>
        <taxon>eudicotyledons</taxon>
        <taxon>Gunneridae</taxon>
        <taxon>Pentapetalae</taxon>
        <taxon>asterids</taxon>
        <taxon>Ericales</taxon>
        <taxon>Ericaceae</taxon>
        <taxon>Ericoideae</taxon>
        <taxon>Rhodoreae</taxon>
        <taxon>Rhododendron</taxon>
    </lineage>
</organism>
<evidence type="ECO:0000313" key="7">
    <source>
        <dbReference type="Proteomes" id="UP000626092"/>
    </source>
</evidence>
<dbReference type="GO" id="GO:0005524">
    <property type="term" value="F:ATP binding"/>
    <property type="evidence" value="ECO:0007669"/>
    <property type="project" value="UniProtKB-KW"/>
</dbReference>